<dbReference type="InterPro" id="IPR002789">
    <property type="entry name" value="HerA_central"/>
</dbReference>
<dbReference type="InterPro" id="IPR003959">
    <property type="entry name" value="ATPase_AAA_core"/>
</dbReference>
<name>A0A2U9IJG7_9CREN</name>
<dbReference type="GO" id="GO:0016887">
    <property type="term" value="F:ATP hydrolysis activity"/>
    <property type="evidence" value="ECO:0007669"/>
    <property type="project" value="InterPro"/>
</dbReference>
<dbReference type="Pfam" id="PF00004">
    <property type="entry name" value="AAA"/>
    <property type="match status" value="1"/>
</dbReference>
<feature type="coiled-coil region" evidence="1">
    <location>
        <begin position="12"/>
        <end position="39"/>
    </location>
</feature>
<protein>
    <submittedName>
        <fullName evidence="4">ATP-binding protein</fullName>
    </submittedName>
</protein>
<dbReference type="AlphaFoldDB" id="A0A2U9IJG7"/>
<evidence type="ECO:0000313" key="5">
    <source>
        <dbReference type="Proteomes" id="UP000248410"/>
    </source>
</evidence>
<sequence length="638" mass="72404">MNEVSTDRENTNEDEEAIVSTLSSKLEEAEDDAKKLGEIIGRITRYQTVRIGERDLVGIDITFKDYINSNITRGQYLGIRGITRAIVMIGQVYSISRADTLARLGIRELSYPKDPTTIITTTFIELKPIAEMEKNGNKEILRPAVSPIDPQSPVFIPKPEVLEKILRIPKEGITIGKIFSGGEEIEAKVRLDEETLNHHVLILGTTGSGKTTLLKNIVSNKEEIKKQTLVFDRQGDFINYLIERNDKDSFAVLMPVSEKPNRKVSIKDYAEDFADFYGCEVLYEEKDGVYVNCNNHEVFVVPYSINFFDNFKSFNKITPYFTQKASIYWDGIVSYFFDRLGYELHELTNTYIGETEISSLLRNRLRPADLVGDKTTIKIESIPPNIKIVKNAKKEHVDYSKGVLEIYTGKLFSDAMRSLDLAPNTQEAIIRTLKAYDSYKIFTVLGTVDFKPEKLFSDPEKNVIVDLSWIMNSSTSIEAVATVSYKILEDVFSWKDKLYLEKRKKVRQIGEEGKRRSINSNSELPLTLIIMDEAHEYFPQTNQENVSKDIVEGLINKIMRLGRVRNIGVILATHVPEDLNPLVLQLSNTKIAMRNDPHVLRAVGMEDYIDFLTQATPGLGIINSLTFSGIPIKTVLPR</sequence>
<evidence type="ECO:0000259" key="2">
    <source>
        <dbReference type="Pfam" id="PF00004"/>
    </source>
</evidence>
<evidence type="ECO:0000259" key="3">
    <source>
        <dbReference type="Pfam" id="PF01935"/>
    </source>
</evidence>
<dbReference type="RefSeq" id="WP_110379050.1">
    <property type="nucleotide sequence ID" value="NZ_CP029288.2"/>
</dbReference>
<dbReference type="InterPro" id="IPR027417">
    <property type="entry name" value="P-loop_NTPase"/>
</dbReference>
<organism evidence="4 5">
    <name type="scientific">Acidianus sulfidivorans JP7</name>
    <dbReference type="NCBI Taxonomy" id="619593"/>
    <lineage>
        <taxon>Archaea</taxon>
        <taxon>Thermoproteota</taxon>
        <taxon>Thermoprotei</taxon>
        <taxon>Sulfolobales</taxon>
        <taxon>Sulfolobaceae</taxon>
        <taxon>Acidianus</taxon>
    </lineage>
</organism>
<dbReference type="GeneID" id="36836389"/>
<dbReference type="OrthoDB" id="10575at2157"/>
<dbReference type="KEGG" id="asul:DFR86_00430"/>
<keyword evidence="5" id="KW-1185">Reference proteome</keyword>
<keyword evidence="4" id="KW-0547">Nucleotide-binding</keyword>
<proteinExistence type="predicted"/>
<dbReference type="PANTHER" id="PTHR30121:SF1">
    <property type="entry name" value="AAA+ ATPASE DOMAIN-CONTAINING PROTEIN"/>
    <property type="match status" value="1"/>
</dbReference>
<keyword evidence="4" id="KW-0067">ATP-binding</keyword>
<dbReference type="EMBL" id="CP029288">
    <property type="protein sequence ID" value="AWR96160.1"/>
    <property type="molecule type" value="Genomic_DNA"/>
</dbReference>
<dbReference type="SUPFAM" id="SSF52540">
    <property type="entry name" value="P-loop containing nucleoside triphosphate hydrolases"/>
    <property type="match status" value="1"/>
</dbReference>
<dbReference type="Proteomes" id="UP000248410">
    <property type="component" value="Chromosome"/>
</dbReference>
<accession>A0A2U9IJG7</accession>
<dbReference type="Gene3D" id="3.40.50.300">
    <property type="entry name" value="P-loop containing nucleotide triphosphate hydrolases"/>
    <property type="match status" value="2"/>
</dbReference>
<feature type="domain" description="Helicase HerA central" evidence="3">
    <location>
        <begin position="173"/>
        <end position="484"/>
    </location>
</feature>
<dbReference type="GO" id="GO:0005524">
    <property type="term" value="F:ATP binding"/>
    <property type="evidence" value="ECO:0007669"/>
    <property type="project" value="UniProtKB-KW"/>
</dbReference>
<evidence type="ECO:0000313" key="4">
    <source>
        <dbReference type="EMBL" id="AWR96160.1"/>
    </source>
</evidence>
<evidence type="ECO:0000256" key="1">
    <source>
        <dbReference type="SAM" id="Coils"/>
    </source>
</evidence>
<dbReference type="Pfam" id="PF01935">
    <property type="entry name" value="DUF87"/>
    <property type="match status" value="1"/>
</dbReference>
<gene>
    <name evidence="4" type="ORF">DFR86_00430</name>
</gene>
<feature type="domain" description="ATPase AAA-type core" evidence="2">
    <location>
        <begin position="496"/>
        <end position="586"/>
    </location>
</feature>
<keyword evidence="1" id="KW-0175">Coiled coil</keyword>
<dbReference type="PANTHER" id="PTHR30121">
    <property type="entry name" value="UNCHARACTERIZED PROTEIN YJGR-RELATED"/>
    <property type="match status" value="1"/>
</dbReference>
<dbReference type="InterPro" id="IPR051162">
    <property type="entry name" value="T4SS_component"/>
</dbReference>
<reference evidence="4 5" key="1">
    <citation type="submission" date="2018-05" db="EMBL/GenBank/DDBJ databases">
        <title>Complete Genome Sequences of Extremely Thermoacidophilic, Metal-Mobilizing Type-Strain Members of the Archaeal Family Sulfolobaceae: Acidianus brierleyi DSM-1651T, Acidianus sulfidivorans DSM-18786T, Metallosphaera hakonensis DSM-7519T, and Metallosphaera prunae DSM-10039T.</title>
        <authorList>
            <person name="Counts J.A."/>
            <person name="Kelly R.M."/>
        </authorList>
    </citation>
    <scope>NUCLEOTIDE SEQUENCE [LARGE SCALE GENOMIC DNA]</scope>
    <source>
        <strain evidence="4 5">JP7</strain>
    </source>
</reference>